<gene>
    <name evidence="1" type="ORF">ACFQZQ_07195</name>
</gene>
<evidence type="ECO:0000313" key="2">
    <source>
        <dbReference type="Proteomes" id="UP001597090"/>
    </source>
</evidence>
<organism evidence="1 2">
    <name type="scientific">Lysobacter koreensis</name>
    <dbReference type="NCBI Taxonomy" id="266122"/>
    <lineage>
        <taxon>Bacteria</taxon>
        <taxon>Pseudomonadati</taxon>
        <taxon>Pseudomonadota</taxon>
        <taxon>Gammaproteobacteria</taxon>
        <taxon>Lysobacterales</taxon>
        <taxon>Lysobacteraceae</taxon>
        <taxon>Lysobacter</taxon>
    </lineage>
</organism>
<dbReference type="Pfam" id="PF05045">
    <property type="entry name" value="RgpF"/>
    <property type="match status" value="1"/>
</dbReference>
<reference evidence="2" key="1">
    <citation type="journal article" date="2019" name="Int. J. Syst. Evol. Microbiol.">
        <title>The Global Catalogue of Microorganisms (GCM) 10K type strain sequencing project: providing services to taxonomists for standard genome sequencing and annotation.</title>
        <authorList>
            <consortium name="The Broad Institute Genomics Platform"/>
            <consortium name="The Broad Institute Genome Sequencing Center for Infectious Disease"/>
            <person name="Wu L."/>
            <person name="Ma J."/>
        </authorList>
    </citation>
    <scope>NUCLEOTIDE SEQUENCE [LARGE SCALE GENOMIC DNA]</scope>
    <source>
        <strain evidence="2">CCUG 55491</strain>
    </source>
</reference>
<dbReference type="CDD" id="cd11579">
    <property type="entry name" value="Glyco_tran_WbsX"/>
    <property type="match status" value="1"/>
</dbReference>
<accession>A0ABW2YM18</accession>
<dbReference type="RefSeq" id="WP_386812079.1">
    <property type="nucleotide sequence ID" value="NZ_JBHTIH010000003.1"/>
</dbReference>
<dbReference type="PANTHER" id="PTHR41244">
    <property type="entry name" value="RHAMNAN SYNTHESIS F"/>
    <property type="match status" value="1"/>
</dbReference>
<dbReference type="Pfam" id="PF14307">
    <property type="entry name" value="Glyco_tran_WbsX"/>
    <property type="match status" value="1"/>
</dbReference>
<dbReference type="InterPro" id="IPR007739">
    <property type="entry name" value="RgpF"/>
</dbReference>
<keyword evidence="2" id="KW-1185">Reference proteome</keyword>
<sequence length="690" mass="78876">MPVSQHAKTMLFKALRFCFRLIPMSEPVRDRARQKFLDRYSHIVPRGPRGQEGAPTVRRARVRSDEPAVGHVAYRQEPLPSPLPATLVAFYLPQFHPIAENDAWWGKGFTEWRNVTRALPQFEGHAQPRLPADLGFYDLRHVDTMREQAKLATEYGIGAFCFYFYWFSGRTLLEQPLRQWLDDPTLQLPFCLCWANENWSRRWDGRGDDILIAQQHSPEDDLAFIEHIAPYLRDPRYLRVDGKPLLLVYRPGLLPDAKQTAERWRDWCRIHQVGEIHIAYVQGFERPDPRDIGFDAAVEFPPNLSSPTNLTADQRLLNPEFEGQTLDWRELAEDYASRPMPAYQLYPGVNTGWDNEPRRPGKGRVYLHASPRGYRDWLHTTIASRLADQAPSDRLVFINAWNEWAEGAILEPDTALDHAWLEATRRALQRSAITCPRLANPLRPCVVIHAWYADVFGEILDSLQATGLDWRVVVTTTSDRAQAMRDCLSKRGMQAEIEIVENHGRDILPFLRVANRLLDEGVDVILKLHTKRSLHRPDGDEWRREMVSRLTSPDRAGQIIRAFDEDEYLGLIGPEAHLQPLETFWGANVDAVHYMAARIGMRPPKKQAYFVAGSMFWVRLESLRLLLDAQLRGSEFEQESGQLDGTLSHAIERLFGACASHAGFSVKDAASIAGTTSQSSASAYRYAARN</sequence>
<dbReference type="Proteomes" id="UP001597090">
    <property type="component" value="Unassembled WGS sequence"/>
</dbReference>
<dbReference type="InterPro" id="IPR032719">
    <property type="entry name" value="WbsX"/>
</dbReference>
<comment type="caution">
    <text evidence="1">The sequence shown here is derived from an EMBL/GenBank/DDBJ whole genome shotgun (WGS) entry which is preliminary data.</text>
</comment>
<dbReference type="Gene3D" id="3.20.20.80">
    <property type="entry name" value="Glycosidases"/>
    <property type="match status" value="1"/>
</dbReference>
<dbReference type="EMBL" id="JBHTIH010000003">
    <property type="protein sequence ID" value="MFD0739064.1"/>
    <property type="molecule type" value="Genomic_DNA"/>
</dbReference>
<evidence type="ECO:0000313" key="1">
    <source>
        <dbReference type="EMBL" id="MFD0739064.1"/>
    </source>
</evidence>
<name>A0ABW2YM18_9GAMM</name>
<dbReference type="PANTHER" id="PTHR41244:SF1">
    <property type="entry name" value="GLYCOSYLTRANSFERASE"/>
    <property type="match status" value="1"/>
</dbReference>
<proteinExistence type="predicted"/>
<protein>
    <submittedName>
        <fullName evidence="1">Glycoside hydrolase family 99-like domain-containing protein</fullName>
    </submittedName>
</protein>